<evidence type="ECO:0000256" key="4">
    <source>
        <dbReference type="PROSITE-ProRule" id="PRU00146"/>
    </source>
</evidence>
<reference evidence="7" key="1">
    <citation type="submission" date="2021-04" db="EMBL/GenBank/DDBJ databases">
        <authorList>
            <person name="Tunstrom K."/>
        </authorList>
    </citation>
    <scope>NUCLEOTIDE SEQUENCE</scope>
</reference>
<dbReference type="EMBL" id="CAJQZP010000508">
    <property type="protein sequence ID" value="CAG4965302.1"/>
    <property type="molecule type" value="Genomic_DNA"/>
</dbReference>
<comment type="caution">
    <text evidence="7">The sequence shown here is derived from an EMBL/GenBank/DDBJ whole genome shotgun (WGS) entry which is preliminary data.</text>
</comment>
<organism evidence="7 8">
    <name type="scientific">Parnassius apollo</name>
    <name type="common">Apollo butterfly</name>
    <name type="synonym">Papilio apollo</name>
    <dbReference type="NCBI Taxonomy" id="110799"/>
    <lineage>
        <taxon>Eukaryota</taxon>
        <taxon>Metazoa</taxon>
        <taxon>Ecdysozoa</taxon>
        <taxon>Arthropoda</taxon>
        <taxon>Hexapoda</taxon>
        <taxon>Insecta</taxon>
        <taxon>Pterygota</taxon>
        <taxon>Neoptera</taxon>
        <taxon>Endopterygota</taxon>
        <taxon>Lepidoptera</taxon>
        <taxon>Glossata</taxon>
        <taxon>Ditrysia</taxon>
        <taxon>Papilionoidea</taxon>
        <taxon>Papilionidae</taxon>
        <taxon>Parnassiinae</taxon>
        <taxon>Parnassini</taxon>
        <taxon>Parnassius</taxon>
        <taxon>Parnassius</taxon>
    </lineage>
</organism>
<dbReference type="InterPro" id="IPR001965">
    <property type="entry name" value="Znf_PHD"/>
</dbReference>
<keyword evidence="8" id="KW-1185">Reference proteome</keyword>
<dbReference type="SMART" id="SM00249">
    <property type="entry name" value="PHD"/>
    <property type="match status" value="1"/>
</dbReference>
<protein>
    <submittedName>
        <fullName evidence="7">(apollo) hypothetical protein</fullName>
    </submittedName>
</protein>
<sequence>MKEKLKQGKNKIKRNKDTRQTAKTNKRKINKQQKRSRTLSRSIDSESEENYDDCIPYGDSSNDGDWEGEGVPELDTRWYCFICGTEKLLDMRLCISCKRYVHEECVGLTINDSENFMCPECD</sequence>
<evidence type="ECO:0000313" key="7">
    <source>
        <dbReference type="EMBL" id="CAG4965302.1"/>
    </source>
</evidence>
<evidence type="ECO:0000259" key="6">
    <source>
        <dbReference type="PROSITE" id="PS50016"/>
    </source>
</evidence>
<dbReference type="InterPro" id="IPR019787">
    <property type="entry name" value="Znf_PHD-finger"/>
</dbReference>
<gene>
    <name evidence="7" type="ORF">PAPOLLO_LOCUS7397</name>
</gene>
<name>A0A8S3WKJ3_PARAO</name>
<dbReference type="AlphaFoldDB" id="A0A8S3WKJ3"/>
<keyword evidence="2 4" id="KW-0863">Zinc-finger</keyword>
<dbReference type="GO" id="GO:0008270">
    <property type="term" value="F:zinc ion binding"/>
    <property type="evidence" value="ECO:0007669"/>
    <property type="project" value="UniProtKB-KW"/>
</dbReference>
<feature type="compositionally biased region" description="Basic residues" evidence="5">
    <location>
        <begin position="24"/>
        <end position="38"/>
    </location>
</feature>
<keyword evidence="3" id="KW-0862">Zinc</keyword>
<accession>A0A8S3WKJ3</accession>
<feature type="domain" description="PHD-type" evidence="6">
    <location>
        <begin position="77"/>
        <end position="122"/>
    </location>
</feature>
<evidence type="ECO:0000313" key="8">
    <source>
        <dbReference type="Proteomes" id="UP000691718"/>
    </source>
</evidence>
<dbReference type="Proteomes" id="UP000691718">
    <property type="component" value="Unassembled WGS sequence"/>
</dbReference>
<evidence type="ECO:0000256" key="2">
    <source>
        <dbReference type="ARBA" id="ARBA00022771"/>
    </source>
</evidence>
<dbReference type="OrthoDB" id="8058166at2759"/>
<feature type="region of interest" description="Disordered" evidence="5">
    <location>
        <begin position="1"/>
        <end position="66"/>
    </location>
</feature>
<evidence type="ECO:0000256" key="3">
    <source>
        <dbReference type="ARBA" id="ARBA00022833"/>
    </source>
</evidence>
<evidence type="ECO:0000256" key="5">
    <source>
        <dbReference type="SAM" id="MobiDB-lite"/>
    </source>
</evidence>
<dbReference type="Pfam" id="PF00628">
    <property type="entry name" value="PHD"/>
    <property type="match status" value="1"/>
</dbReference>
<keyword evidence="1" id="KW-0479">Metal-binding</keyword>
<evidence type="ECO:0000256" key="1">
    <source>
        <dbReference type="ARBA" id="ARBA00022723"/>
    </source>
</evidence>
<proteinExistence type="predicted"/>
<dbReference type="PROSITE" id="PS50016">
    <property type="entry name" value="ZF_PHD_2"/>
    <property type="match status" value="1"/>
</dbReference>